<keyword evidence="8 14" id="KW-0808">Transferase</keyword>
<evidence type="ECO:0000256" key="11">
    <source>
        <dbReference type="ARBA" id="ARBA00022840"/>
    </source>
</evidence>
<comment type="catalytic activity">
    <reaction evidence="1 14">
        <text>(2R)-3-phosphoglycerate + ATP = (2R)-3-phospho-glyceroyl phosphate + ADP</text>
        <dbReference type="Rhea" id="RHEA:14801"/>
        <dbReference type="ChEBI" id="CHEBI:30616"/>
        <dbReference type="ChEBI" id="CHEBI:57604"/>
        <dbReference type="ChEBI" id="CHEBI:58272"/>
        <dbReference type="ChEBI" id="CHEBI:456216"/>
        <dbReference type="EC" id="2.7.2.3"/>
    </reaction>
</comment>
<keyword evidence="9" id="KW-0547">Nucleotide-binding</keyword>
<evidence type="ECO:0000256" key="6">
    <source>
        <dbReference type="ARBA" id="ARBA00013061"/>
    </source>
</evidence>
<comment type="pathway">
    <text evidence="3 14">Carbohydrate degradation; glycolysis; pyruvate from D-glyceraldehyde 3-phosphate: step 2/5.</text>
</comment>
<evidence type="ECO:0000256" key="16">
    <source>
        <dbReference type="SAM" id="SignalP"/>
    </source>
</evidence>
<evidence type="ECO:0000256" key="5">
    <source>
        <dbReference type="ARBA" id="ARBA00011245"/>
    </source>
</evidence>
<keyword evidence="11" id="KW-0067">ATP-binding</keyword>
<evidence type="ECO:0000256" key="8">
    <source>
        <dbReference type="ARBA" id="ARBA00022679"/>
    </source>
</evidence>
<comment type="subunit">
    <text evidence="5 15">Monomer.</text>
</comment>
<dbReference type="Gene3D" id="3.40.50.1260">
    <property type="entry name" value="Phosphoglycerate kinase, N-terminal domain"/>
    <property type="match status" value="2"/>
</dbReference>
<proteinExistence type="inferred from homology"/>
<protein>
    <recommendedName>
        <fullName evidence="6 14">Phosphoglycerate kinase</fullName>
        <ecNumber evidence="6 14">2.7.2.3</ecNumber>
    </recommendedName>
</protein>
<keyword evidence="7" id="KW-0963">Cytoplasm</keyword>
<accession>A0A0G4GI49</accession>
<dbReference type="Pfam" id="PF00162">
    <property type="entry name" value="PGK"/>
    <property type="match status" value="1"/>
</dbReference>
<dbReference type="GO" id="GO:0006096">
    <property type="term" value="P:glycolytic process"/>
    <property type="evidence" value="ECO:0007669"/>
    <property type="project" value="UniProtKB-UniPathway"/>
</dbReference>
<evidence type="ECO:0000256" key="1">
    <source>
        <dbReference type="ARBA" id="ARBA00000642"/>
    </source>
</evidence>
<dbReference type="HAMAP" id="MF_00145">
    <property type="entry name" value="Phosphoglyc_kinase"/>
    <property type="match status" value="1"/>
</dbReference>
<dbReference type="PRINTS" id="PR00477">
    <property type="entry name" value="PHGLYCKINASE"/>
</dbReference>
<dbReference type="AlphaFoldDB" id="A0A0G4GI49"/>
<evidence type="ECO:0000313" key="17">
    <source>
        <dbReference type="EMBL" id="CEM29420.1"/>
    </source>
</evidence>
<evidence type="ECO:0000256" key="12">
    <source>
        <dbReference type="ARBA" id="ARBA00022842"/>
    </source>
</evidence>
<organism evidence="17">
    <name type="scientific">Chromera velia CCMP2878</name>
    <dbReference type="NCBI Taxonomy" id="1169474"/>
    <lineage>
        <taxon>Eukaryota</taxon>
        <taxon>Sar</taxon>
        <taxon>Alveolata</taxon>
        <taxon>Colpodellida</taxon>
        <taxon>Chromeraceae</taxon>
        <taxon>Chromera</taxon>
    </lineage>
</organism>
<evidence type="ECO:0000256" key="9">
    <source>
        <dbReference type="ARBA" id="ARBA00022741"/>
    </source>
</evidence>
<keyword evidence="16" id="KW-0732">Signal</keyword>
<dbReference type="GO" id="GO:0005829">
    <property type="term" value="C:cytosol"/>
    <property type="evidence" value="ECO:0007669"/>
    <property type="project" value="TreeGrafter"/>
</dbReference>
<evidence type="ECO:0000256" key="2">
    <source>
        <dbReference type="ARBA" id="ARBA00001946"/>
    </source>
</evidence>
<dbReference type="GO" id="GO:0043531">
    <property type="term" value="F:ADP binding"/>
    <property type="evidence" value="ECO:0007669"/>
    <property type="project" value="TreeGrafter"/>
</dbReference>
<dbReference type="InterPro" id="IPR001576">
    <property type="entry name" value="Phosphoglycerate_kinase"/>
</dbReference>
<dbReference type="PANTHER" id="PTHR11406">
    <property type="entry name" value="PHOSPHOGLYCERATE KINASE"/>
    <property type="match status" value="1"/>
</dbReference>
<dbReference type="EMBL" id="CDMZ01001236">
    <property type="protein sequence ID" value="CEM29420.1"/>
    <property type="molecule type" value="Genomic_DNA"/>
</dbReference>
<dbReference type="PANTHER" id="PTHR11406:SF23">
    <property type="entry name" value="PHOSPHOGLYCERATE KINASE 1, CHLOROPLASTIC-RELATED"/>
    <property type="match status" value="1"/>
</dbReference>
<dbReference type="PhylomeDB" id="A0A0G4GI49"/>
<dbReference type="EC" id="2.7.2.3" evidence="6 14"/>
<sequence>MRFLAASVTAGCLVASGSGFILRTNRQGFDNAWERQHTSLAQGKNEAPKFLGYDADTLAKMDIKDLRKLLRQSNKQDLEREEGLKLGWQFPGPERVADMAKVMGANPKVQEAMQQAFSDENVEKIHKKIGFPLDGEVSEAILKTPMQLPKNKLNGKKILVRVDFNVPLSQRTDPNIGEYMVVDDPARIVKAGETIKYLVEAGAKVAMCSHLGRPKGQKTKKDSLQVAIPTVEESYKVRCKFVDDCLSPELPKMLDDLDDGECLLLENVRFYNEEEKNDPEFAKKLAAPFDMFVNDAFGAAHRAHASTEGVTKYLSPNLAGALMNKEVMFFKSRIESPSQPFAAIVGGSKVSSKIAVLKKLVEKVDKLIVGGGMVFTFLKARGLQVGNSLVEDDQIGTAKEIEALCKAKGVELILPTDVVVSSKGFEKGGIPADADVKVVPVDQIPASYAGFDNGPETTDLIVDKLQDCKLIIWNGPMGVFEDDRFAEGTMKVAEALADLTTKGAETVIGGGDSGAAVEKAGVAEDMTHVSTGGGASLELLEGKALPGVDALEQNRPFAEWTLEDEENFMQKLQTEYAPEWMRYVNAEEIDSEPYAKAIAEGLDFPSYDPEKRFNGKKTMQAMLRDGDEGDEEFQELKKDLPSWPEIVKDAQKKFGVEYAKKYGFV</sequence>
<dbReference type="InterPro" id="IPR015824">
    <property type="entry name" value="Phosphoglycerate_kinase_N"/>
</dbReference>
<feature type="signal peptide" evidence="16">
    <location>
        <begin position="1"/>
        <end position="19"/>
    </location>
</feature>
<dbReference type="FunFam" id="3.40.50.1260:FF:000031">
    <property type="entry name" value="Phosphoglycerate kinase 1"/>
    <property type="match status" value="1"/>
</dbReference>
<feature type="chain" id="PRO_5005190037" description="Phosphoglycerate kinase" evidence="16">
    <location>
        <begin position="20"/>
        <end position="665"/>
    </location>
</feature>
<name>A0A0G4GI49_9ALVE</name>
<dbReference type="InterPro" id="IPR036043">
    <property type="entry name" value="Phosphoglycerate_kinase_sf"/>
</dbReference>
<dbReference type="SUPFAM" id="SSF53748">
    <property type="entry name" value="Phosphoglycerate kinase"/>
    <property type="match status" value="1"/>
</dbReference>
<dbReference type="FunFam" id="3.40.50.1260:FF:000006">
    <property type="entry name" value="Phosphoglycerate kinase"/>
    <property type="match status" value="1"/>
</dbReference>
<evidence type="ECO:0000256" key="14">
    <source>
        <dbReference type="RuleBase" id="RU000532"/>
    </source>
</evidence>
<evidence type="ECO:0000256" key="3">
    <source>
        <dbReference type="ARBA" id="ARBA00004838"/>
    </source>
</evidence>
<evidence type="ECO:0000256" key="7">
    <source>
        <dbReference type="ARBA" id="ARBA00022490"/>
    </source>
</evidence>
<dbReference type="VEuPathDB" id="CryptoDB:Cvel_21993"/>
<evidence type="ECO:0000256" key="13">
    <source>
        <dbReference type="ARBA" id="ARBA00023152"/>
    </source>
</evidence>
<keyword evidence="12" id="KW-0460">Magnesium</keyword>
<comment type="similarity">
    <text evidence="4 14">Belongs to the phosphoglycerate kinase family.</text>
</comment>
<keyword evidence="13" id="KW-0324">Glycolysis</keyword>
<comment type="cofactor">
    <cofactor evidence="2">
        <name>Mg(2+)</name>
        <dbReference type="ChEBI" id="CHEBI:18420"/>
    </cofactor>
</comment>
<keyword evidence="10 14" id="KW-0418">Kinase</keyword>
<dbReference type="GO" id="GO:0005524">
    <property type="term" value="F:ATP binding"/>
    <property type="evidence" value="ECO:0007669"/>
    <property type="project" value="UniProtKB-KW"/>
</dbReference>
<evidence type="ECO:0000256" key="10">
    <source>
        <dbReference type="ARBA" id="ARBA00022777"/>
    </source>
</evidence>
<dbReference type="UniPathway" id="UPA00109">
    <property type="reaction ID" value="UER00185"/>
</dbReference>
<dbReference type="GO" id="GO:0006094">
    <property type="term" value="P:gluconeogenesis"/>
    <property type="evidence" value="ECO:0007669"/>
    <property type="project" value="TreeGrafter"/>
</dbReference>
<evidence type="ECO:0000256" key="4">
    <source>
        <dbReference type="ARBA" id="ARBA00008982"/>
    </source>
</evidence>
<dbReference type="GO" id="GO:0004618">
    <property type="term" value="F:phosphoglycerate kinase activity"/>
    <property type="evidence" value="ECO:0007669"/>
    <property type="project" value="UniProtKB-EC"/>
</dbReference>
<reference evidence="17" key="1">
    <citation type="submission" date="2014-11" db="EMBL/GenBank/DDBJ databases">
        <authorList>
            <person name="Otto D Thomas"/>
            <person name="Naeem Raeece"/>
        </authorList>
    </citation>
    <scope>NUCLEOTIDE SEQUENCE</scope>
</reference>
<gene>
    <name evidence="17" type="ORF">Cvel_21993</name>
</gene>
<evidence type="ECO:0000256" key="15">
    <source>
        <dbReference type="RuleBase" id="RU000696"/>
    </source>
</evidence>